<evidence type="ECO:0000313" key="2">
    <source>
        <dbReference type="Proteomes" id="UP000230557"/>
    </source>
</evidence>
<evidence type="ECO:0008006" key="3">
    <source>
        <dbReference type="Google" id="ProtNLM"/>
    </source>
</evidence>
<comment type="caution">
    <text evidence="1">The sequence shown here is derived from an EMBL/GenBank/DDBJ whole genome shotgun (WGS) entry which is preliminary data.</text>
</comment>
<name>A0A2H0VCL0_9BACT</name>
<dbReference type="EMBL" id="PFAJ01000060">
    <property type="protein sequence ID" value="PIR96834.1"/>
    <property type="molecule type" value="Genomic_DNA"/>
</dbReference>
<organism evidence="1 2">
    <name type="scientific">Candidatus Doudnabacteria bacterium CG10_big_fil_rev_8_21_14_0_10_41_10</name>
    <dbReference type="NCBI Taxonomy" id="1974551"/>
    <lineage>
        <taxon>Bacteria</taxon>
        <taxon>Candidatus Doudnaibacteriota</taxon>
    </lineage>
</organism>
<proteinExistence type="predicted"/>
<dbReference type="Proteomes" id="UP000230557">
    <property type="component" value="Unassembled WGS sequence"/>
</dbReference>
<reference evidence="2" key="1">
    <citation type="submission" date="2017-09" db="EMBL/GenBank/DDBJ databases">
        <title>Depth-based differentiation of microbial function through sediment-hosted aquifers and enrichment of novel symbionts in the deep terrestrial subsurface.</title>
        <authorList>
            <person name="Probst A.J."/>
            <person name="Ladd B."/>
            <person name="Jarett J.K."/>
            <person name="Geller-Mcgrath D.E."/>
            <person name="Sieber C.M.K."/>
            <person name="Emerson J.B."/>
            <person name="Anantharaman K."/>
            <person name="Thomas B.C."/>
            <person name="Malmstrom R."/>
            <person name="Stieglmeier M."/>
            <person name="Klingl A."/>
            <person name="Woyke T."/>
            <person name="Ryan C.M."/>
            <person name="Banfield J.F."/>
        </authorList>
    </citation>
    <scope>NUCLEOTIDE SEQUENCE [LARGE SCALE GENOMIC DNA]</scope>
</reference>
<protein>
    <recommendedName>
        <fullName evidence="3">Transposase</fullName>
    </recommendedName>
</protein>
<dbReference type="AlphaFoldDB" id="A0A2H0VCL0"/>
<accession>A0A2H0VCL0</accession>
<sequence length="226" mass="27145">MVDATYFGKRKEGTSWGVILFRDKTRKENLWWRFVDQEKLIYYKEGREYLENLGYTIKSVTSDGFLGLTRVFDNIPFQICQFHTKKTYIRYLTNNPQTERGKILLALVKTLSKTNYIIFRDRLRKYIIHYQDVLNQKTHHPSGEWSYTYENIRSTLNTLSKYIDYLFTYERDKRIPKTTNTCEGYFSHAKDIVRIHRGMSKVFKEKVIERIFLNGSIVLKKKDTKK</sequence>
<gene>
    <name evidence="1" type="ORF">COT91_04565</name>
</gene>
<evidence type="ECO:0000313" key="1">
    <source>
        <dbReference type="EMBL" id="PIR96834.1"/>
    </source>
</evidence>